<dbReference type="AlphaFoldDB" id="A0A9W7F735"/>
<feature type="domain" description="TLC" evidence="6">
    <location>
        <begin position="77"/>
        <end position="257"/>
    </location>
</feature>
<evidence type="ECO:0000256" key="5">
    <source>
        <dbReference type="SAM" id="Phobius"/>
    </source>
</evidence>
<evidence type="ECO:0000313" key="7">
    <source>
        <dbReference type="EMBL" id="GMI04931.1"/>
    </source>
</evidence>
<evidence type="ECO:0000256" key="1">
    <source>
        <dbReference type="ARBA" id="ARBA00004141"/>
    </source>
</evidence>
<evidence type="ECO:0000259" key="6">
    <source>
        <dbReference type="Pfam" id="PF03798"/>
    </source>
</evidence>
<dbReference type="InterPro" id="IPR006634">
    <property type="entry name" value="TLC-dom"/>
</dbReference>
<evidence type="ECO:0000256" key="4">
    <source>
        <dbReference type="ARBA" id="ARBA00023136"/>
    </source>
</evidence>
<name>A0A9W7F735_9STRA</name>
<feature type="transmembrane region" description="Helical" evidence="5">
    <location>
        <begin position="66"/>
        <end position="84"/>
    </location>
</feature>
<feature type="transmembrane region" description="Helical" evidence="5">
    <location>
        <begin position="236"/>
        <end position="254"/>
    </location>
</feature>
<sequence length="279" mass="31776">MDYLSSFYFSTPEEAVPVPISPSYYSLSTCFIPCAYWGAAMMMSFAVTSGILHLTTSLRGIPLQRIAGYVSQYPFFMIMVYYAHAGTMDMIHEGAKERALMSSASIDTFCCLYIASNIVAALGQIQTESGALLIQLMIHHALSITCFSLGFAFDRFRFWTAFAGCCEMTNLFLVPLFLTKELPHLKEQAWFKLDCTLLWITFVSHRFVLFPCWLWLWFKDQDELAMKDTMHPAEIYLYAGTIAGLLVLSLLWFVQIHRGTVNAWWPDTYVKKGKKGKKA</sequence>
<feature type="transmembrane region" description="Helical" evidence="5">
    <location>
        <begin position="130"/>
        <end position="152"/>
    </location>
</feature>
<dbReference type="EMBL" id="BRXZ01000094">
    <property type="protein sequence ID" value="GMI04931.1"/>
    <property type="molecule type" value="Genomic_DNA"/>
</dbReference>
<organism evidence="7 8">
    <name type="scientific">Triparma retinervis</name>
    <dbReference type="NCBI Taxonomy" id="2557542"/>
    <lineage>
        <taxon>Eukaryota</taxon>
        <taxon>Sar</taxon>
        <taxon>Stramenopiles</taxon>
        <taxon>Ochrophyta</taxon>
        <taxon>Bolidophyceae</taxon>
        <taxon>Parmales</taxon>
        <taxon>Triparmaceae</taxon>
        <taxon>Triparma</taxon>
    </lineage>
</organism>
<dbReference type="GO" id="GO:0016020">
    <property type="term" value="C:membrane"/>
    <property type="evidence" value="ECO:0007669"/>
    <property type="project" value="UniProtKB-SubCell"/>
</dbReference>
<feature type="transmembrane region" description="Helical" evidence="5">
    <location>
        <begin position="190"/>
        <end position="216"/>
    </location>
</feature>
<evidence type="ECO:0000256" key="3">
    <source>
        <dbReference type="ARBA" id="ARBA00022989"/>
    </source>
</evidence>
<feature type="transmembrane region" description="Helical" evidence="5">
    <location>
        <begin position="35"/>
        <end position="54"/>
    </location>
</feature>
<dbReference type="Proteomes" id="UP001165082">
    <property type="component" value="Unassembled WGS sequence"/>
</dbReference>
<dbReference type="Pfam" id="PF03798">
    <property type="entry name" value="TRAM_LAG1_CLN8"/>
    <property type="match status" value="1"/>
</dbReference>
<keyword evidence="3 5" id="KW-1133">Transmembrane helix</keyword>
<keyword evidence="4 5" id="KW-0472">Membrane</keyword>
<comment type="caution">
    <text evidence="7">The sequence shown here is derived from an EMBL/GenBank/DDBJ whole genome shotgun (WGS) entry which is preliminary data.</text>
</comment>
<feature type="transmembrane region" description="Helical" evidence="5">
    <location>
        <begin position="158"/>
        <end position="178"/>
    </location>
</feature>
<keyword evidence="2 5" id="KW-0812">Transmembrane</keyword>
<dbReference type="OrthoDB" id="189002at2759"/>
<reference evidence="7" key="1">
    <citation type="submission" date="2022-07" db="EMBL/GenBank/DDBJ databases">
        <title>Genome analysis of Parmales, a sister group of diatoms, reveals the evolutionary specialization of diatoms from phago-mixotrophs to photoautotrophs.</title>
        <authorList>
            <person name="Ban H."/>
            <person name="Sato S."/>
            <person name="Yoshikawa S."/>
            <person name="Kazumasa Y."/>
            <person name="Nakamura Y."/>
            <person name="Ichinomiya M."/>
            <person name="Saitoh K."/>
            <person name="Sato N."/>
            <person name="Blanc-Mathieu R."/>
            <person name="Endo H."/>
            <person name="Kuwata A."/>
            <person name="Ogata H."/>
        </authorList>
    </citation>
    <scope>NUCLEOTIDE SEQUENCE</scope>
</reference>
<accession>A0A9W7F735</accession>
<gene>
    <name evidence="7" type="ORF">TrRE_jg4918</name>
</gene>
<feature type="transmembrane region" description="Helical" evidence="5">
    <location>
        <begin position="104"/>
        <end position="123"/>
    </location>
</feature>
<keyword evidence="8" id="KW-1185">Reference proteome</keyword>
<comment type="subcellular location">
    <subcellularLocation>
        <location evidence="1">Membrane</location>
        <topology evidence="1">Multi-pass membrane protein</topology>
    </subcellularLocation>
</comment>
<evidence type="ECO:0000313" key="8">
    <source>
        <dbReference type="Proteomes" id="UP001165082"/>
    </source>
</evidence>
<protein>
    <recommendedName>
        <fullName evidence="6">TLC domain-containing protein</fullName>
    </recommendedName>
</protein>
<proteinExistence type="predicted"/>
<evidence type="ECO:0000256" key="2">
    <source>
        <dbReference type="ARBA" id="ARBA00022692"/>
    </source>
</evidence>